<evidence type="ECO:0000256" key="6">
    <source>
        <dbReference type="ARBA" id="ARBA00022962"/>
    </source>
</evidence>
<dbReference type="AlphaFoldDB" id="A0A502C5H6"/>
<comment type="catalytic activity">
    <reaction evidence="7">
        <text>L-aspartate + L-glutamine + ATP + H2O = L-asparagine + L-glutamate + AMP + diphosphate + H(+)</text>
        <dbReference type="Rhea" id="RHEA:12228"/>
        <dbReference type="ChEBI" id="CHEBI:15377"/>
        <dbReference type="ChEBI" id="CHEBI:15378"/>
        <dbReference type="ChEBI" id="CHEBI:29985"/>
        <dbReference type="ChEBI" id="CHEBI:29991"/>
        <dbReference type="ChEBI" id="CHEBI:30616"/>
        <dbReference type="ChEBI" id="CHEBI:33019"/>
        <dbReference type="ChEBI" id="CHEBI:58048"/>
        <dbReference type="ChEBI" id="CHEBI:58359"/>
        <dbReference type="ChEBI" id="CHEBI:456215"/>
        <dbReference type="EC" id="6.3.5.4"/>
    </reaction>
</comment>
<keyword evidence="12" id="KW-0436">Ligase</keyword>
<evidence type="ECO:0000313" key="13">
    <source>
        <dbReference type="Proteomes" id="UP000318413"/>
    </source>
</evidence>
<evidence type="ECO:0000256" key="3">
    <source>
        <dbReference type="ARBA" id="ARBA00012737"/>
    </source>
</evidence>
<dbReference type="NCBIfam" id="TIGR01536">
    <property type="entry name" value="asn_synth_AEB"/>
    <property type="match status" value="1"/>
</dbReference>
<evidence type="ECO:0000256" key="9">
    <source>
        <dbReference type="PIRSR" id="PIRSR001589-2"/>
    </source>
</evidence>
<evidence type="ECO:0000256" key="10">
    <source>
        <dbReference type="PIRSR" id="PIRSR001589-3"/>
    </source>
</evidence>
<dbReference type="RefSeq" id="WP_140872667.1">
    <property type="nucleotide sequence ID" value="NZ_RCZK01000017.1"/>
</dbReference>
<dbReference type="SUPFAM" id="SSF52402">
    <property type="entry name" value="Adenine nucleotide alpha hydrolases-like"/>
    <property type="match status" value="1"/>
</dbReference>
<evidence type="ECO:0000256" key="5">
    <source>
        <dbReference type="ARBA" id="ARBA00022840"/>
    </source>
</evidence>
<dbReference type="Gene3D" id="3.40.50.620">
    <property type="entry name" value="HUPs"/>
    <property type="match status" value="1"/>
</dbReference>
<dbReference type="InterPro" id="IPR017932">
    <property type="entry name" value="GATase_2_dom"/>
</dbReference>
<feature type="domain" description="Glutamine amidotransferase type-2" evidence="11">
    <location>
        <begin position="2"/>
        <end position="220"/>
    </location>
</feature>
<dbReference type="GO" id="GO:0006529">
    <property type="term" value="P:asparagine biosynthetic process"/>
    <property type="evidence" value="ECO:0007669"/>
    <property type="project" value="UniProtKB-KW"/>
</dbReference>
<dbReference type="Proteomes" id="UP000318413">
    <property type="component" value="Unassembled WGS sequence"/>
</dbReference>
<dbReference type="OrthoDB" id="9763290at2"/>
<comment type="caution">
    <text evidence="12">The sequence shown here is derived from an EMBL/GenBank/DDBJ whole genome shotgun (WGS) entry which is preliminary data.</text>
</comment>
<dbReference type="PIRSF" id="PIRSF001589">
    <property type="entry name" value="Asn_synthetase_glu-h"/>
    <property type="match status" value="1"/>
</dbReference>
<protein>
    <recommendedName>
        <fullName evidence="3">asparagine synthase (glutamine-hydrolyzing)</fullName>
        <ecNumber evidence="3">6.3.5.4</ecNumber>
    </recommendedName>
</protein>
<keyword evidence="8" id="KW-0028">Amino-acid biosynthesis</keyword>
<dbReference type="Pfam" id="PF13522">
    <property type="entry name" value="GATase_6"/>
    <property type="match status" value="1"/>
</dbReference>
<gene>
    <name evidence="12" type="primary">asnB</name>
    <name evidence="12" type="ORF">EAH84_14235</name>
</gene>
<keyword evidence="5 9" id="KW-0067">ATP-binding</keyword>
<evidence type="ECO:0000313" key="12">
    <source>
        <dbReference type="EMBL" id="TPG08138.1"/>
    </source>
</evidence>
<evidence type="ECO:0000256" key="2">
    <source>
        <dbReference type="ARBA" id="ARBA00005752"/>
    </source>
</evidence>
<feature type="binding site" evidence="9">
    <location>
        <begin position="376"/>
        <end position="377"/>
    </location>
    <ligand>
        <name>ATP</name>
        <dbReference type="ChEBI" id="CHEBI:30616"/>
    </ligand>
</feature>
<dbReference type="InterPro" id="IPR001962">
    <property type="entry name" value="Asn_synthase"/>
</dbReference>
<feature type="binding site" evidence="9">
    <location>
        <position position="106"/>
    </location>
    <ligand>
        <name>L-glutamine</name>
        <dbReference type="ChEBI" id="CHEBI:58359"/>
    </ligand>
</feature>
<comment type="similarity">
    <text evidence="2">Belongs to the asparagine synthetase family.</text>
</comment>
<comment type="pathway">
    <text evidence="1">Amino-acid biosynthesis; L-asparagine biosynthesis; L-asparagine from L-aspartate (L-Gln route): step 1/1.</text>
</comment>
<dbReference type="InterPro" id="IPR006426">
    <property type="entry name" value="Asn_synth_AEB"/>
</dbReference>
<accession>A0A502C5H6</accession>
<dbReference type="GO" id="GO:0005524">
    <property type="term" value="F:ATP binding"/>
    <property type="evidence" value="ECO:0007669"/>
    <property type="project" value="UniProtKB-KW"/>
</dbReference>
<dbReference type="CDD" id="cd01991">
    <property type="entry name" value="Asn_synthase_B_C"/>
    <property type="match status" value="1"/>
</dbReference>
<dbReference type="PANTHER" id="PTHR43284:SF1">
    <property type="entry name" value="ASPARAGINE SYNTHETASE"/>
    <property type="match status" value="1"/>
</dbReference>
<evidence type="ECO:0000256" key="1">
    <source>
        <dbReference type="ARBA" id="ARBA00005187"/>
    </source>
</evidence>
<evidence type="ECO:0000256" key="8">
    <source>
        <dbReference type="PIRSR" id="PIRSR001589-1"/>
    </source>
</evidence>
<reference evidence="12 13" key="1">
    <citation type="journal article" date="2019" name="Environ. Microbiol.">
        <title>Species interactions and distinct microbial communities in high Arctic permafrost affected cryosols are associated with the CH4 and CO2 gas fluxes.</title>
        <authorList>
            <person name="Altshuler I."/>
            <person name="Hamel J."/>
            <person name="Turney S."/>
            <person name="Magnuson E."/>
            <person name="Levesque R."/>
            <person name="Greer C."/>
            <person name="Whyte L.G."/>
        </authorList>
    </citation>
    <scope>NUCLEOTIDE SEQUENCE [LARGE SCALE GENOMIC DNA]</scope>
    <source>
        <strain evidence="12 13">S5.1</strain>
    </source>
</reference>
<feature type="binding site" evidence="9">
    <location>
        <position position="303"/>
    </location>
    <ligand>
        <name>ATP</name>
        <dbReference type="ChEBI" id="CHEBI:30616"/>
    </ligand>
</feature>
<dbReference type="EMBL" id="RCZK01000017">
    <property type="protein sequence ID" value="TPG08138.1"/>
    <property type="molecule type" value="Genomic_DNA"/>
</dbReference>
<dbReference type="Gene3D" id="3.60.20.10">
    <property type="entry name" value="Glutamine Phosphoribosylpyrophosphate, subunit 1, domain 1"/>
    <property type="match status" value="1"/>
</dbReference>
<dbReference type="PANTHER" id="PTHR43284">
    <property type="entry name" value="ASPARAGINE SYNTHETASE (GLUTAMINE-HYDROLYZING)"/>
    <property type="match status" value="1"/>
</dbReference>
<keyword evidence="4 9" id="KW-0547">Nucleotide-binding</keyword>
<dbReference type="SUPFAM" id="SSF56235">
    <property type="entry name" value="N-terminal nucleophile aminohydrolases (Ntn hydrolases)"/>
    <property type="match status" value="1"/>
</dbReference>
<name>A0A502C5H6_9SPHN</name>
<dbReference type="EC" id="6.3.5.4" evidence="3"/>
<proteinExistence type="inferred from homology"/>
<dbReference type="GO" id="GO:0005829">
    <property type="term" value="C:cytosol"/>
    <property type="evidence" value="ECO:0007669"/>
    <property type="project" value="TreeGrafter"/>
</dbReference>
<sequence>MCGIAGYWTTQGGEASAMHRILGQMTGAIAHRGPDDSGTWVDSAAGIGLGHRRLAIIDLSPAGHQPMLSPSGRYVTTFNGEIYNYTALRADLEAVGAAPAWRGHSDTEVMVAGFEHWGIEATLARCNGMFALAVWDRRERVLLLARDRLGEKPLYYGRMGGSFLFASELRAIEAHPEFDGQIDRGAVGAFLRFGYVPAPHAIWHDIAKLPPANIVRITDGGRTVGAPQPYWRLEDVAKHGIAEPLTDVAAATDRLDVLLRDAVGLRMIADVGLGAFLSGGIDSSLIAALMQAQSAHPIKTFTIGFDDTRFDEAPHARAVANHLGTDHTELYVDAATTLDIVPQLPLIWDEPFGDSSQIPTFLVSRLARSAVTVSLSGDAGDELFGGYNRYLTAMQIADRASRVPAPFRSAIARLLSARATKQVAEAVNARLPTRLRHLGLSDRLGKVAMTIADPDPIAMYHRLVSHHADPASMLVHGEPYPGVLGIVSPSLGDHRAAMMYLDTLTYLPDDILTKVDRASMAVALEARVPFLDHRVVEFAWSLPMAAKIDRGVGKKILRDVLMRYVPRNLVERPKMGFAVPVATWLKGPLRDWAEALLDPTRLAEDGILDGNRVRAMWDNNLAGRGAYHTQLWDVLMLQAWREARANDGSPPALTVSSDLVDA</sequence>
<evidence type="ECO:0000256" key="4">
    <source>
        <dbReference type="ARBA" id="ARBA00022741"/>
    </source>
</evidence>
<dbReference type="PROSITE" id="PS51278">
    <property type="entry name" value="GATASE_TYPE_2"/>
    <property type="match status" value="1"/>
</dbReference>
<dbReference type="Pfam" id="PF00733">
    <property type="entry name" value="Asn_synthase"/>
    <property type="match status" value="1"/>
</dbReference>
<keyword evidence="6 8" id="KW-0315">Glutamine amidotransferase</keyword>
<dbReference type="InterPro" id="IPR033738">
    <property type="entry name" value="AsnB_N"/>
</dbReference>
<dbReference type="InterPro" id="IPR029055">
    <property type="entry name" value="Ntn_hydrolases_N"/>
</dbReference>
<keyword evidence="8" id="KW-0061">Asparagine biosynthesis</keyword>
<dbReference type="InterPro" id="IPR051786">
    <property type="entry name" value="ASN_synthetase/amidase"/>
</dbReference>
<dbReference type="InterPro" id="IPR014729">
    <property type="entry name" value="Rossmann-like_a/b/a_fold"/>
</dbReference>
<dbReference type="CDD" id="cd00712">
    <property type="entry name" value="AsnB"/>
    <property type="match status" value="1"/>
</dbReference>
<keyword evidence="13" id="KW-1185">Reference proteome</keyword>
<evidence type="ECO:0000259" key="11">
    <source>
        <dbReference type="PROSITE" id="PS51278"/>
    </source>
</evidence>
<feature type="active site" description="For GATase activity" evidence="8">
    <location>
        <position position="2"/>
    </location>
</feature>
<evidence type="ECO:0000256" key="7">
    <source>
        <dbReference type="ARBA" id="ARBA00048741"/>
    </source>
</evidence>
<organism evidence="12 13">
    <name type="scientific">Sphingomonas oligophenolica</name>
    <dbReference type="NCBI Taxonomy" id="301154"/>
    <lineage>
        <taxon>Bacteria</taxon>
        <taxon>Pseudomonadati</taxon>
        <taxon>Pseudomonadota</taxon>
        <taxon>Alphaproteobacteria</taxon>
        <taxon>Sphingomonadales</taxon>
        <taxon>Sphingomonadaceae</taxon>
        <taxon>Sphingomonas</taxon>
    </lineage>
</organism>
<dbReference type="GO" id="GO:0004066">
    <property type="term" value="F:asparagine synthase (glutamine-hydrolyzing) activity"/>
    <property type="evidence" value="ECO:0007669"/>
    <property type="project" value="UniProtKB-EC"/>
</dbReference>
<feature type="site" description="Important for beta-aspartyl-AMP intermediate formation" evidence="10">
    <location>
        <position position="378"/>
    </location>
</feature>